<organism evidence="2">
    <name type="scientific">Mycobacterium xenopi 4042</name>
    <dbReference type="NCBI Taxonomy" id="1299334"/>
    <lineage>
        <taxon>Bacteria</taxon>
        <taxon>Bacillati</taxon>
        <taxon>Actinomycetota</taxon>
        <taxon>Actinomycetes</taxon>
        <taxon>Mycobacteriales</taxon>
        <taxon>Mycobacteriaceae</taxon>
        <taxon>Mycobacterium</taxon>
    </lineage>
</organism>
<evidence type="ECO:0000256" key="1">
    <source>
        <dbReference type="SAM" id="Phobius"/>
    </source>
</evidence>
<feature type="transmembrane region" description="Helical" evidence="1">
    <location>
        <begin position="56"/>
        <end position="75"/>
    </location>
</feature>
<gene>
    <name evidence="2" type="ORF">I553_9642</name>
</gene>
<evidence type="ECO:0000313" key="2">
    <source>
        <dbReference type="EMBL" id="EUA73486.1"/>
    </source>
</evidence>
<name>X8DZR8_MYCXE</name>
<proteinExistence type="predicted"/>
<feature type="transmembrane region" description="Helical" evidence="1">
    <location>
        <begin position="20"/>
        <end position="44"/>
    </location>
</feature>
<feature type="transmembrane region" description="Helical" evidence="1">
    <location>
        <begin position="81"/>
        <end position="103"/>
    </location>
</feature>
<dbReference type="EMBL" id="JAOB01000011">
    <property type="protein sequence ID" value="EUA73486.1"/>
    <property type="molecule type" value="Genomic_DNA"/>
</dbReference>
<comment type="caution">
    <text evidence="2">The sequence shown here is derived from an EMBL/GenBank/DDBJ whole genome shotgun (WGS) entry which is preliminary data.</text>
</comment>
<keyword evidence="1" id="KW-0812">Transmembrane</keyword>
<sequence length="112" mass="12273">MRPPSMASETLRDAGSAMHVHPIAFAILAAVLGVALAFVLIQQVRRGDNAQRRLRIVLYVLPVLAAVWLAVDFIITPQDRWVNGIALTLAALVTVGGFGYDWLRRSKARPGR</sequence>
<keyword evidence="1" id="KW-0472">Membrane</keyword>
<reference evidence="2" key="1">
    <citation type="submission" date="2014-01" db="EMBL/GenBank/DDBJ databases">
        <authorList>
            <person name="Brown-Elliot B."/>
            <person name="Wallace R."/>
            <person name="Lenaerts A."/>
            <person name="Ordway D."/>
            <person name="DeGroote M.A."/>
            <person name="Parker T."/>
            <person name="Sizemore C."/>
            <person name="Tallon L.J."/>
            <person name="Sadzewicz L.K."/>
            <person name="Sengamalay N."/>
            <person name="Fraser C.M."/>
            <person name="Hine E."/>
            <person name="Shefchek K.A."/>
            <person name="Das S.P."/>
            <person name="Tettelin H."/>
        </authorList>
    </citation>
    <scope>NUCLEOTIDE SEQUENCE [LARGE SCALE GENOMIC DNA]</scope>
    <source>
        <strain evidence="2">4042</strain>
    </source>
</reference>
<dbReference type="AlphaFoldDB" id="X8DZR8"/>
<accession>X8DZR8</accession>
<keyword evidence="1" id="KW-1133">Transmembrane helix</keyword>
<protein>
    <submittedName>
        <fullName evidence="2">Putative membrane protein</fullName>
    </submittedName>
</protein>